<dbReference type="PROSITE" id="PS50887">
    <property type="entry name" value="GGDEF"/>
    <property type="match status" value="1"/>
</dbReference>
<dbReference type="CDD" id="cd00156">
    <property type="entry name" value="REC"/>
    <property type="match status" value="1"/>
</dbReference>
<dbReference type="Gene3D" id="3.30.70.270">
    <property type="match status" value="1"/>
</dbReference>
<accession>A0A1X6Y3G7</accession>
<dbReference type="InterPro" id="IPR001789">
    <property type="entry name" value="Sig_transdc_resp-reg_receiver"/>
</dbReference>
<dbReference type="InterPro" id="IPR029787">
    <property type="entry name" value="Nucleotide_cyclase"/>
</dbReference>
<evidence type="ECO:0000313" key="7">
    <source>
        <dbReference type="Proteomes" id="UP000193963"/>
    </source>
</evidence>
<dbReference type="InterPro" id="IPR011006">
    <property type="entry name" value="CheY-like_superfamily"/>
</dbReference>
<proteinExistence type="predicted"/>
<evidence type="ECO:0000259" key="4">
    <source>
        <dbReference type="PROSITE" id="PS50110"/>
    </source>
</evidence>
<dbReference type="FunFam" id="3.30.70.270:FF:000001">
    <property type="entry name" value="Diguanylate cyclase domain protein"/>
    <property type="match status" value="1"/>
</dbReference>
<dbReference type="NCBIfam" id="TIGR00254">
    <property type="entry name" value="GGDEF"/>
    <property type="match status" value="1"/>
</dbReference>
<organism evidence="6 7">
    <name type="scientific">Pseudooceanicola marinus</name>
    <dbReference type="NCBI Taxonomy" id="396013"/>
    <lineage>
        <taxon>Bacteria</taxon>
        <taxon>Pseudomonadati</taxon>
        <taxon>Pseudomonadota</taxon>
        <taxon>Alphaproteobacteria</taxon>
        <taxon>Rhodobacterales</taxon>
        <taxon>Paracoccaceae</taxon>
        <taxon>Pseudooceanicola</taxon>
    </lineage>
</organism>
<evidence type="ECO:0000259" key="5">
    <source>
        <dbReference type="PROSITE" id="PS50887"/>
    </source>
</evidence>
<dbReference type="EMBL" id="FWFN01000001">
    <property type="protein sequence ID" value="SLN09922.1"/>
    <property type="molecule type" value="Genomic_DNA"/>
</dbReference>
<dbReference type="GO" id="GO:0005886">
    <property type="term" value="C:plasma membrane"/>
    <property type="evidence" value="ECO:0007669"/>
    <property type="project" value="TreeGrafter"/>
</dbReference>
<feature type="domain" description="GGDEF" evidence="5">
    <location>
        <begin position="327"/>
        <end position="462"/>
    </location>
</feature>
<feature type="domain" description="Response regulatory" evidence="4">
    <location>
        <begin position="4"/>
        <end position="120"/>
    </location>
</feature>
<dbReference type="GO" id="GO:0043709">
    <property type="term" value="P:cell adhesion involved in single-species biofilm formation"/>
    <property type="evidence" value="ECO:0007669"/>
    <property type="project" value="TreeGrafter"/>
</dbReference>
<dbReference type="InterPro" id="IPR050469">
    <property type="entry name" value="Diguanylate_Cyclase"/>
</dbReference>
<evidence type="ECO:0000313" key="6">
    <source>
        <dbReference type="EMBL" id="SLN09922.1"/>
    </source>
</evidence>
<gene>
    <name evidence="6" type="primary">pleD</name>
    <name evidence="6" type="ORF">PSM7751_00028</name>
</gene>
<dbReference type="Proteomes" id="UP000193963">
    <property type="component" value="Unassembled WGS sequence"/>
</dbReference>
<dbReference type="GO" id="GO:0052621">
    <property type="term" value="F:diguanylate cyclase activity"/>
    <property type="evidence" value="ECO:0007669"/>
    <property type="project" value="UniProtKB-EC"/>
</dbReference>
<dbReference type="PROSITE" id="PS50110">
    <property type="entry name" value="RESPONSE_REGULATORY"/>
    <property type="match status" value="1"/>
</dbReference>
<dbReference type="RefSeq" id="WP_100148425.1">
    <property type="nucleotide sequence ID" value="NZ_FWFN01000001.1"/>
</dbReference>
<dbReference type="OrthoDB" id="9812260at2"/>
<protein>
    <recommendedName>
        <fullName evidence="1">diguanylate cyclase</fullName>
        <ecNumber evidence="1">2.7.7.65</ecNumber>
    </recommendedName>
</protein>
<name>A0A1X6Y3G7_9RHOB</name>
<dbReference type="PANTHER" id="PTHR45138">
    <property type="entry name" value="REGULATORY COMPONENTS OF SENSORY TRANSDUCTION SYSTEM"/>
    <property type="match status" value="1"/>
</dbReference>
<sequence>MPGRILILDDDVTRRITLAARLSGAFYEIRLADTLEEALTQVAEWQPAMLLVADDLARAPAAGVLRRLRATPRLAEAALLVVTAPGAHMGRSDLLVAGADDVIARSEPQEVFKARLRSHDRARELLQTLKPRGAALSLPGLAEDRARFRTPTRVTVLAPEPDSARAWQTELTGAPGFRIEFRDLSSLRETGSSLSAEILPDRAGLLVLGLTPGSEALGLRLLARLKARADQPDQEILLLAPGASARTQIQGFEIGASTVMTGPFDAAEIVARLRLLRARLMRRQSLRLALNEGMRASITDPLTGLYNRRYALPLLAQVARRGAMLGEPFAVMVADLDHFKTVNDRFGHAAGDLALQTVAEVMRANLRKEDVLARIGGEEFLAILPATDPEAALASAERLRARVRDCPVRPENGGPAIPLTISVGVTLGHEGRRSPEALLADADRALYAAKHAGRDRVMRHVPGGEASCPLPLAPEGRAERQA</sequence>
<dbReference type="PANTHER" id="PTHR45138:SF9">
    <property type="entry name" value="DIGUANYLATE CYCLASE DGCM-RELATED"/>
    <property type="match status" value="1"/>
</dbReference>
<dbReference type="InterPro" id="IPR000160">
    <property type="entry name" value="GGDEF_dom"/>
</dbReference>
<dbReference type="CDD" id="cd01949">
    <property type="entry name" value="GGDEF"/>
    <property type="match status" value="1"/>
</dbReference>
<dbReference type="EC" id="2.7.7.65" evidence="1"/>
<evidence type="ECO:0000256" key="3">
    <source>
        <dbReference type="PROSITE-ProRule" id="PRU00169"/>
    </source>
</evidence>
<dbReference type="SUPFAM" id="SSF52172">
    <property type="entry name" value="CheY-like"/>
    <property type="match status" value="2"/>
</dbReference>
<dbReference type="SMART" id="SM00267">
    <property type="entry name" value="GGDEF"/>
    <property type="match status" value="1"/>
</dbReference>
<dbReference type="GO" id="GO:1902201">
    <property type="term" value="P:negative regulation of bacterial-type flagellum-dependent cell motility"/>
    <property type="evidence" value="ECO:0007669"/>
    <property type="project" value="TreeGrafter"/>
</dbReference>
<dbReference type="SUPFAM" id="SSF55073">
    <property type="entry name" value="Nucleotide cyclase"/>
    <property type="match status" value="1"/>
</dbReference>
<reference evidence="6 7" key="1">
    <citation type="submission" date="2017-03" db="EMBL/GenBank/DDBJ databases">
        <authorList>
            <person name="Afonso C.L."/>
            <person name="Miller P.J."/>
            <person name="Scott M.A."/>
            <person name="Spackman E."/>
            <person name="Goraichik I."/>
            <person name="Dimitrov K.M."/>
            <person name="Suarez D.L."/>
            <person name="Swayne D.E."/>
        </authorList>
    </citation>
    <scope>NUCLEOTIDE SEQUENCE [LARGE SCALE GENOMIC DNA]</scope>
    <source>
        <strain evidence="6 7">CECT 7751</strain>
    </source>
</reference>
<comment type="caution">
    <text evidence="3">Lacks conserved residue(s) required for the propagation of feature annotation.</text>
</comment>
<dbReference type="Pfam" id="PF00990">
    <property type="entry name" value="GGDEF"/>
    <property type="match status" value="1"/>
</dbReference>
<dbReference type="Gene3D" id="3.40.50.2300">
    <property type="match status" value="1"/>
</dbReference>
<evidence type="ECO:0000256" key="2">
    <source>
        <dbReference type="ARBA" id="ARBA00034247"/>
    </source>
</evidence>
<dbReference type="AlphaFoldDB" id="A0A1X6Y3G7"/>
<dbReference type="GO" id="GO:0000160">
    <property type="term" value="P:phosphorelay signal transduction system"/>
    <property type="evidence" value="ECO:0007669"/>
    <property type="project" value="InterPro"/>
</dbReference>
<keyword evidence="7" id="KW-1185">Reference proteome</keyword>
<evidence type="ECO:0000256" key="1">
    <source>
        <dbReference type="ARBA" id="ARBA00012528"/>
    </source>
</evidence>
<comment type="catalytic activity">
    <reaction evidence="2">
        <text>2 GTP = 3',3'-c-di-GMP + 2 diphosphate</text>
        <dbReference type="Rhea" id="RHEA:24898"/>
        <dbReference type="ChEBI" id="CHEBI:33019"/>
        <dbReference type="ChEBI" id="CHEBI:37565"/>
        <dbReference type="ChEBI" id="CHEBI:58805"/>
        <dbReference type="EC" id="2.7.7.65"/>
    </reaction>
</comment>
<dbReference type="InterPro" id="IPR043128">
    <property type="entry name" value="Rev_trsase/Diguanyl_cyclase"/>
</dbReference>
<dbReference type="SMART" id="SM00448">
    <property type="entry name" value="REC"/>
    <property type="match status" value="1"/>
</dbReference>